<dbReference type="Gene3D" id="1.10.510.10">
    <property type="entry name" value="Transferase(Phosphotransferase) domain 1"/>
    <property type="match status" value="1"/>
</dbReference>
<dbReference type="GO" id="GO:0005524">
    <property type="term" value="F:ATP binding"/>
    <property type="evidence" value="ECO:0007669"/>
    <property type="project" value="InterPro"/>
</dbReference>
<protein>
    <recommendedName>
        <fullName evidence="1">Protein kinase domain-containing protein</fullName>
    </recommendedName>
</protein>
<keyword evidence="3" id="KW-1185">Reference proteome</keyword>
<proteinExistence type="predicted"/>
<sequence>MGVGIVHRKLSTVLDRQRVSQKPNIYSFGIVLLELVTGKDPICASLNDEEGVDLPRWVRSVASQEWTSEVLDLELLRCEYHEDMMLSFLELAFSCTTEDPDMRPSISEVVLMIKELY</sequence>
<comment type="caution">
    <text evidence="2">The sequence shown here is derived from an EMBL/GenBank/DDBJ whole genome shotgun (WGS) entry which is preliminary data.</text>
</comment>
<dbReference type="SUPFAM" id="SSF56112">
    <property type="entry name" value="Protein kinase-like (PK-like)"/>
    <property type="match status" value="1"/>
</dbReference>
<reference evidence="2 3" key="1">
    <citation type="journal article" date="2020" name="IScience">
        <title>Genome Sequencing of the Endangered Kingdonia uniflora (Circaeasteraceae, Ranunculales) Reveals Potential Mechanisms of Evolutionary Specialization.</title>
        <authorList>
            <person name="Sun Y."/>
            <person name="Deng T."/>
            <person name="Zhang A."/>
            <person name="Moore M.J."/>
            <person name="Landis J.B."/>
            <person name="Lin N."/>
            <person name="Zhang H."/>
            <person name="Zhang X."/>
            <person name="Huang J."/>
            <person name="Zhang X."/>
            <person name="Sun H."/>
            <person name="Wang H."/>
        </authorList>
    </citation>
    <scope>NUCLEOTIDE SEQUENCE [LARGE SCALE GENOMIC DNA]</scope>
    <source>
        <strain evidence="2">TB1705</strain>
        <tissue evidence="2">Leaf</tissue>
    </source>
</reference>
<dbReference type="OrthoDB" id="4062651at2759"/>
<dbReference type="AlphaFoldDB" id="A0A7J7LPQ0"/>
<dbReference type="GO" id="GO:0004672">
    <property type="term" value="F:protein kinase activity"/>
    <property type="evidence" value="ECO:0007669"/>
    <property type="project" value="InterPro"/>
</dbReference>
<dbReference type="InterPro" id="IPR001245">
    <property type="entry name" value="Ser-Thr/Tyr_kinase_cat_dom"/>
</dbReference>
<feature type="domain" description="Protein kinase" evidence="1">
    <location>
        <begin position="1"/>
        <end position="117"/>
    </location>
</feature>
<name>A0A7J7LPQ0_9MAGN</name>
<dbReference type="EMBL" id="JACGCM010002114">
    <property type="protein sequence ID" value="KAF6144646.1"/>
    <property type="molecule type" value="Genomic_DNA"/>
</dbReference>
<evidence type="ECO:0000313" key="3">
    <source>
        <dbReference type="Proteomes" id="UP000541444"/>
    </source>
</evidence>
<dbReference type="Pfam" id="PF07714">
    <property type="entry name" value="PK_Tyr_Ser-Thr"/>
    <property type="match status" value="1"/>
</dbReference>
<dbReference type="PANTHER" id="PTHR48007">
    <property type="entry name" value="LEUCINE-RICH REPEAT RECEPTOR-LIKE PROTEIN KINASE PXC1"/>
    <property type="match status" value="1"/>
</dbReference>
<dbReference type="PANTHER" id="PTHR48007:SF4">
    <property type="entry name" value="LEUCINE-RICH REPEAT RECEPTOR-LIKE PROTEIN KINASE PXC1"/>
    <property type="match status" value="1"/>
</dbReference>
<organism evidence="2 3">
    <name type="scientific">Kingdonia uniflora</name>
    <dbReference type="NCBI Taxonomy" id="39325"/>
    <lineage>
        <taxon>Eukaryota</taxon>
        <taxon>Viridiplantae</taxon>
        <taxon>Streptophyta</taxon>
        <taxon>Embryophyta</taxon>
        <taxon>Tracheophyta</taxon>
        <taxon>Spermatophyta</taxon>
        <taxon>Magnoliopsida</taxon>
        <taxon>Ranunculales</taxon>
        <taxon>Circaeasteraceae</taxon>
        <taxon>Kingdonia</taxon>
    </lineage>
</organism>
<evidence type="ECO:0000259" key="1">
    <source>
        <dbReference type="PROSITE" id="PS50011"/>
    </source>
</evidence>
<dbReference type="InterPro" id="IPR000719">
    <property type="entry name" value="Prot_kinase_dom"/>
</dbReference>
<dbReference type="InterPro" id="IPR046959">
    <property type="entry name" value="PRK1-6/SRF4-like"/>
</dbReference>
<dbReference type="Proteomes" id="UP000541444">
    <property type="component" value="Unassembled WGS sequence"/>
</dbReference>
<gene>
    <name evidence="2" type="ORF">GIB67_006138</name>
</gene>
<accession>A0A7J7LPQ0</accession>
<dbReference type="InterPro" id="IPR011009">
    <property type="entry name" value="Kinase-like_dom_sf"/>
</dbReference>
<evidence type="ECO:0000313" key="2">
    <source>
        <dbReference type="EMBL" id="KAF6144646.1"/>
    </source>
</evidence>
<dbReference type="PROSITE" id="PS50011">
    <property type="entry name" value="PROTEIN_KINASE_DOM"/>
    <property type="match status" value="1"/>
</dbReference>